<evidence type="ECO:0000313" key="2">
    <source>
        <dbReference type="Proteomes" id="UP000317023"/>
    </source>
</evidence>
<protein>
    <recommendedName>
        <fullName evidence="3">HEPN domain-containing protein</fullName>
    </recommendedName>
</protein>
<dbReference type="EMBL" id="SGOE01000008">
    <property type="protein sequence ID" value="TRB03604.1"/>
    <property type="molecule type" value="Genomic_DNA"/>
</dbReference>
<gene>
    <name evidence="1" type="ORF">EXN61_22410</name>
</gene>
<proteinExistence type="predicted"/>
<accession>A0A546XSA4</accession>
<organism evidence="1 2">
    <name type="scientific">Agrobacterium tumefaciens</name>
    <dbReference type="NCBI Taxonomy" id="358"/>
    <lineage>
        <taxon>Bacteria</taxon>
        <taxon>Pseudomonadati</taxon>
        <taxon>Pseudomonadota</taxon>
        <taxon>Alphaproteobacteria</taxon>
        <taxon>Hyphomicrobiales</taxon>
        <taxon>Rhizobiaceae</taxon>
        <taxon>Rhizobium/Agrobacterium group</taxon>
        <taxon>Agrobacterium</taxon>
        <taxon>Agrobacterium tumefaciens complex</taxon>
    </lineage>
</organism>
<reference evidence="1 2" key="1">
    <citation type="journal article" date="2019" name="Appl. Microbiol. Biotechnol.">
        <title>Differential efficiency of wild type rhizogenic strains for rol gene transformation of plants.</title>
        <authorList>
            <person name="Desmet S."/>
            <person name="De Keyser E."/>
            <person name="Van Vaerenbergh J."/>
            <person name="Baeyen S."/>
            <person name="Van Huylenbroeck J."/>
            <person name="Geelen D."/>
            <person name="Dhooghe E."/>
        </authorList>
    </citation>
    <scope>NUCLEOTIDE SEQUENCE [LARGE SCALE GENOMIC DNA]</scope>
    <source>
        <strain evidence="1 2">MAFF210266</strain>
    </source>
</reference>
<dbReference type="AlphaFoldDB" id="A0A546XSA4"/>
<comment type="caution">
    <text evidence="1">The sequence shown here is derived from an EMBL/GenBank/DDBJ whole genome shotgun (WGS) entry which is preliminary data.</text>
</comment>
<name>A0A546XSA4_AGRTU</name>
<dbReference type="RefSeq" id="WP_142859291.1">
    <property type="nucleotide sequence ID" value="NZ_SGOE01000008.1"/>
</dbReference>
<evidence type="ECO:0000313" key="1">
    <source>
        <dbReference type="EMBL" id="TRB03604.1"/>
    </source>
</evidence>
<dbReference type="Proteomes" id="UP000317023">
    <property type="component" value="Unassembled WGS sequence"/>
</dbReference>
<evidence type="ECO:0008006" key="3">
    <source>
        <dbReference type="Google" id="ProtNLM"/>
    </source>
</evidence>
<sequence length="74" mass="8502">MSEPTNAEEWLKLAIIERKAAAYMLDQANLRQAVFAHIGFGIEFTLKAAIQKKFRYFDIMNGRTGCERTITKSF</sequence>